<evidence type="ECO:0000313" key="1">
    <source>
        <dbReference type="EMBL" id="KAI4868617.1"/>
    </source>
</evidence>
<proteinExistence type="predicted"/>
<keyword evidence="2" id="KW-1185">Reference proteome</keyword>
<comment type="caution">
    <text evidence="1">The sequence shown here is derived from an EMBL/GenBank/DDBJ whole genome shotgun (WGS) entry which is preliminary data.</text>
</comment>
<dbReference type="EMBL" id="MU393437">
    <property type="protein sequence ID" value="KAI4868617.1"/>
    <property type="molecule type" value="Genomic_DNA"/>
</dbReference>
<accession>A0ACB9ZAR6</accession>
<protein>
    <submittedName>
        <fullName evidence="1">Uncharacterized protein</fullName>
    </submittedName>
</protein>
<sequence>MGHGEASRLPRHSSHHLRHSQSHGQRNSYEIPDDRSRLKHWRKHHKDDFSLADPKGASQAQTRYDVVENWLEQNARQRPHPEPRRSQGNRGEQGEVVDNGHLPRHHAATSPYNKHSRHADPGWRPRHVFPSDSMRQSGPLQGLGLGDARKSTRRWAAPSDSSFISGFENSTMPLKHDPESARRKYGNIPLVGPLGEAGLEHLDASSTTSHIDEPVNFEKRSRRKTREDKYETGKKKRHRGEENDANHGDHQKKKRKKSEKKKSMASSKNVVNNFTSGAVLNDRITVQPHLKPGLFDNGRTSKKQPISDLAFSEMQFLKHQKRSHQPKAMSKSRQREKRREDREMEEVSTFFLPSRADGENRKPRRQSSGTLNDYIDSQRLSRQSRTERLRELSKSPPSNQRPSHKYYQIPHDEALGASRVDFHGYPSSKQESDKNTTYFTWSSSRYSPPVNAREDRTSPNISDSVWTSTPEPIRREIIATGVFRDTGIPAYDDRFTEQGTGRIIETSLPDAHCTQLMDDHRDPHHNFNKSLKVKYRDQAMMTDDPLNRLDQPRGNSFTSEWRREYGVESTSLNNRTGEDHQRSRSQEGPGSQTPGNVPKVDRQQIARELRIAPIEKGDPGENSQIPSMLGAQASFRHGSPNSVDTQANLNQEKQTEEMGDRTSVASRDAMPPPPIPPSKSDSISIAHASTQDVPHSEQNSSSTNTAMAVSQTSPAGRYNGDIRDNHEPVQSTTSLSEPSSNIEQTLPSLDARTWIPQRTPSAMVIGNRSIPSRLSINSPIYVNQLEEDLNGGSYRRDSISKSHVPESMAEFITRIEGESQLQSYAYDSAIPDSGSGQDEIALNPYAFDTELVDEQPSIYYTEEETSLKPASNLSFSYPNPGDPIIEQQAKDFYSEARHPQYGTSDTGEFCSVVQPGESFEERSEMLSFWRPNQYSWF</sequence>
<organism evidence="1 2">
    <name type="scientific">Hypoxylon rubiginosum</name>
    <dbReference type="NCBI Taxonomy" id="110542"/>
    <lineage>
        <taxon>Eukaryota</taxon>
        <taxon>Fungi</taxon>
        <taxon>Dikarya</taxon>
        <taxon>Ascomycota</taxon>
        <taxon>Pezizomycotina</taxon>
        <taxon>Sordariomycetes</taxon>
        <taxon>Xylariomycetidae</taxon>
        <taxon>Xylariales</taxon>
        <taxon>Hypoxylaceae</taxon>
        <taxon>Hypoxylon</taxon>
    </lineage>
</organism>
<dbReference type="Proteomes" id="UP001497700">
    <property type="component" value="Unassembled WGS sequence"/>
</dbReference>
<evidence type="ECO:0000313" key="2">
    <source>
        <dbReference type="Proteomes" id="UP001497700"/>
    </source>
</evidence>
<name>A0ACB9ZAR6_9PEZI</name>
<reference evidence="1 2" key="1">
    <citation type="journal article" date="2022" name="New Phytol.">
        <title>Ecological generalism drives hyperdiversity of secondary metabolite gene clusters in xylarialean endophytes.</title>
        <authorList>
            <person name="Franco M.E.E."/>
            <person name="Wisecaver J.H."/>
            <person name="Arnold A.E."/>
            <person name="Ju Y.M."/>
            <person name="Slot J.C."/>
            <person name="Ahrendt S."/>
            <person name="Moore L.P."/>
            <person name="Eastman K.E."/>
            <person name="Scott K."/>
            <person name="Konkel Z."/>
            <person name="Mondo S.J."/>
            <person name="Kuo A."/>
            <person name="Hayes R.D."/>
            <person name="Haridas S."/>
            <person name="Andreopoulos B."/>
            <person name="Riley R."/>
            <person name="LaButti K."/>
            <person name="Pangilinan J."/>
            <person name="Lipzen A."/>
            <person name="Amirebrahimi M."/>
            <person name="Yan J."/>
            <person name="Adam C."/>
            <person name="Keymanesh K."/>
            <person name="Ng V."/>
            <person name="Louie K."/>
            <person name="Northen T."/>
            <person name="Drula E."/>
            <person name="Henrissat B."/>
            <person name="Hsieh H.M."/>
            <person name="Youens-Clark K."/>
            <person name="Lutzoni F."/>
            <person name="Miadlikowska J."/>
            <person name="Eastwood D.C."/>
            <person name="Hamelin R.C."/>
            <person name="Grigoriev I.V."/>
            <person name="U'Ren J.M."/>
        </authorList>
    </citation>
    <scope>NUCLEOTIDE SEQUENCE [LARGE SCALE GENOMIC DNA]</scope>
    <source>
        <strain evidence="1 2">CBS 119005</strain>
    </source>
</reference>
<gene>
    <name evidence="1" type="ORF">F4820DRAFT_445030</name>
</gene>